<evidence type="ECO:0000313" key="3">
    <source>
        <dbReference type="Proteomes" id="UP000030185"/>
    </source>
</evidence>
<feature type="chain" id="PRO_5001937257" evidence="1">
    <location>
        <begin position="24"/>
        <end position="743"/>
    </location>
</feature>
<evidence type="ECO:0000313" key="2">
    <source>
        <dbReference type="EMBL" id="GAL87369.1"/>
    </source>
</evidence>
<dbReference type="eggNOG" id="COG2849">
    <property type="taxonomic scope" value="Bacteria"/>
</dbReference>
<proteinExistence type="predicted"/>
<dbReference type="Gene3D" id="2.20.110.10">
    <property type="entry name" value="Histone H3 K4-specific methyltransferase SET7/9 N-terminal domain"/>
    <property type="match status" value="4"/>
</dbReference>
<name>A0A098LLK9_9BACT</name>
<gene>
    <name evidence="2" type="ORF">MYP_4599</name>
</gene>
<protein>
    <submittedName>
        <fullName evidence="2">MORN variant repeat protein</fullName>
    </submittedName>
</protein>
<keyword evidence="1" id="KW-0732">Signal</keyword>
<accession>A0A098LLK9</accession>
<dbReference type="SUPFAM" id="SSF82185">
    <property type="entry name" value="Histone H3 K4-specific methyltransferase SET7/9 N-terminal domain"/>
    <property type="match status" value="2"/>
</dbReference>
<dbReference type="Proteomes" id="UP000030185">
    <property type="component" value="Unassembled WGS sequence"/>
</dbReference>
<keyword evidence="3" id="KW-1185">Reference proteome</keyword>
<dbReference type="EMBL" id="BBLT01000012">
    <property type="protein sequence ID" value="GAL87369.1"/>
    <property type="molecule type" value="Genomic_DNA"/>
</dbReference>
<dbReference type="InterPro" id="IPR011652">
    <property type="entry name" value="MORN_2"/>
</dbReference>
<evidence type="ECO:0000256" key="1">
    <source>
        <dbReference type="SAM" id="SignalP"/>
    </source>
</evidence>
<reference evidence="2 3" key="1">
    <citation type="submission" date="2014-09" db="EMBL/GenBank/DDBJ databases">
        <title>Sporocytophaga myxococcoides PG-01 genome sequencing.</title>
        <authorList>
            <person name="Liu L."/>
            <person name="Gao P.J."/>
            <person name="Chen G.J."/>
            <person name="Wang L.S."/>
        </authorList>
    </citation>
    <scope>NUCLEOTIDE SEQUENCE [LARGE SCALE GENOMIC DNA]</scope>
    <source>
        <strain evidence="2 3">PG-01</strain>
    </source>
</reference>
<dbReference type="Pfam" id="PF07661">
    <property type="entry name" value="MORN_2"/>
    <property type="match status" value="7"/>
</dbReference>
<sequence length="743" mass="85705">MIKLFSKLIITLMLSLSSFQLQAQSSCDTTTKGDWKVIRCKRQGATIVTSVYKDRGPVQKVYWDANGNLESEEYTFVNINMITYSWKASYYTDGQLKEESYFLFPQVEWHPNGNLRSLKHLSIYELNWTQDGKSYSPKIYRRDTLGVPKDTAQDKYWIEDIYTRFNNPKNKTLKISQNKTNGYHASYYDNKQVKFETVIKNGRPDSYFKAYYPNGQLAIEWTLKDGVPDGKYAWYEVNGKVKRSGFFKMGVPSGIWKAYNENGIIDSEFEYDNSFPKNDKFTFKKTYDKDGKLNMHLVYKNGLLNGHQRNYYPNGTISYEVEKIEGKEEGVCKKYYGNGSLQEQSYYEKGKLEGPLETWHDNNQKASITHYKNNKKHGEKKNWYKNGQLRISGYYFFDTENGIWQFFDTTGKLTEERYYEQGNRKQGPKDVPCFCSDQPGNMVSGPLLSEKLDSVQLIKFEFKFHESISSYLSKLHYRGESPGFAQRGGPPSDFLNFATNKHLEVGIPDKDGIKLILNPCLNKGELSLLKISYVKNKANPDLSEATLLIPMLAFKFDRNILKPEIQDLDCKAYFRVESLHYSKSGIDFRNAEAVCFPKSQIGVSKLNLKLVDFKPLIYSSEKQLNEYQHAVNLYKNLNPDLLKQKNFVGLTQGAGNIQFTMQDIELDVQVKDVIAGKTFVAGTLVIENVSKNGNKLTISNSGKDINTTLNFIKEYFRNNSMAVDITEDFNSKKLTIKFLYKRP</sequence>
<dbReference type="OrthoDB" id="665360at2"/>
<dbReference type="STRING" id="153721.MYP_4599"/>
<organism evidence="2 3">
    <name type="scientific">Sporocytophaga myxococcoides</name>
    <dbReference type="NCBI Taxonomy" id="153721"/>
    <lineage>
        <taxon>Bacteria</taxon>
        <taxon>Pseudomonadati</taxon>
        <taxon>Bacteroidota</taxon>
        <taxon>Cytophagia</taxon>
        <taxon>Cytophagales</taxon>
        <taxon>Cytophagaceae</taxon>
        <taxon>Sporocytophaga</taxon>
    </lineage>
</organism>
<dbReference type="AlphaFoldDB" id="A0A098LLK9"/>
<comment type="caution">
    <text evidence="2">The sequence shown here is derived from an EMBL/GenBank/DDBJ whole genome shotgun (WGS) entry which is preliminary data.</text>
</comment>
<feature type="signal peptide" evidence="1">
    <location>
        <begin position="1"/>
        <end position="23"/>
    </location>
</feature>
<dbReference type="RefSeq" id="WP_045468661.1">
    <property type="nucleotide sequence ID" value="NZ_BBLT01000012.1"/>
</dbReference>